<evidence type="ECO:0000256" key="2">
    <source>
        <dbReference type="ARBA" id="ARBA00022963"/>
    </source>
</evidence>
<feature type="short sequence motif" description="GXSXG" evidence="4">
    <location>
        <begin position="110"/>
        <end position="114"/>
    </location>
</feature>
<dbReference type="Gene3D" id="3.40.1090.10">
    <property type="entry name" value="Cytosolic phospholipase A2 catalytic domain"/>
    <property type="match status" value="2"/>
</dbReference>
<accession>A0AA41QLM8</accession>
<evidence type="ECO:0000256" key="1">
    <source>
        <dbReference type="ARBA" id="ARBA00022801"/>
    </source>
</evidence>
<feature type="active site" description="Proton acceptor" evidence="4">
    <location>
        <position position="239"/>
    </location>
</feature>
<reference evidence="7" key="1">
    <citation type="submission" date="2022-03" db="EMBL/GenBank/DDBJ databases">
        <title>The complete genome sequence of a Methyloterrigena soli.</title>
        <authorList>
            <person name="Zi Z."/>
        </authorList>
    </citation>
    <scope>NUCLEOTIDE SEQUENCE</scope>
    <source>
        <strain evidence="7">M48</strain>
    </source>
</reference>
<protein>
    <submittedName>
        <fullName evidence="7">Patatin-like phospholipase family protein</fullName>
    </submittedName>
</protein>
<dbReference type="PANTHER" id="PTHR14226">
    <property type="entry name" value="NEUROPATHY TARGET ESTERASE/SWISS CHEESE D.MELANOGASTER"/>
    <property type="match status" value="1"/>
</dbReference>
<gene>
    <name evidence="7" type="ORF">ML536_04520</name>
</gene>
<proteinExistence type="predicted"/>
<dbReference type="RefSeq" id="WP_281735107.1">
    <property type="nucleotide sequence ID" value="NZ_JAKETQ010000001.1"/>
</dbReference>
<feature type="active site" description="Nucleophile" evidence="4">
    <location>
        <position position="112"/>
    </location>
</feature>
<evidence type="ECO:0000259" key="6">
    <source>
        <dbReference type="PROSITE" id="PS51635"/>
    </source>
</evidence>
<keyword evidence="3 4" id="KW-0443">Lipid metabolism</keyword>
<dbReference type="InterPro" id="IPR050301">
    <property type="entry name" value="NTE"/>
</dbReference>
<organism evidence="7 8">
    <name type="scientific">Paradevosia shaoguanensis</name>
    <dbReference type="NCBI Taxonomy" id="1335043"/>
    <lineage>
        <taxon>Bacteria</taxon>
        <taxon>Pseudomonadati</taxon>
        <taxon>Pseudomonadota</taxon>
        <taxon>Alphaproteobacteria</taxon>
        <taxon>Hyphomicrobiales</taxon>
        <taxon>Devosiaceae</taxon>
        <taxon>Paradevosia</taxon>
    </lineage>
</organism>
<feature type="domain" description="PNPLA" evidence="6">
    <location>
        <begin position="79"/>
        <end position="252"/>
    </location>
</feature>
<dbReference type="EMBL" id="JALAZD010000001">
    <property type="protein sequence ID" value="MCI0126084.1"/>
    <property type="molecule type" value="Genomic_DNA"/>
</dbReference>
<evidence type="ECO:0000313" key="8">
    <source>
        <dbReference type="Proteomes" id="UP001156140"/>
    </source>
</evidence>
<keyword evidence="2 4" id="KW-0442">Lipid degradation</keyword>
<feature type="region of interest" description="Disordered" evidence="5">
    <location>
        <begin position="1"/>
        <end position="23"/>
    </location>
</feature>
<dbReference type="PANTHER" id="PTHR14226:SF76">
    <property type="entry name" value="NTE FAMILY PROTEIN RSSA"/>
    <property type="match status" value="1"/>
</dbReference>
<dbReference type="PROSITE" id="PS51635">
    <property type="entry name" value="PNPLA"/>
    <property type="match status" value="1"/>
</dbReference>
<dbReference type="GO" id="GO:0016787">
    <property type="term" value="F:hydrolase activity"/>
    <property type="evidence" value="ECO:0007669"/>
    <property type="project" value="UniProtKB-UniRule"/>
</dbReference>
<dbReference type="InterPro" id="IPR016035">
    <property type="entry name" value="Acyl_Trfase/lysoPLipase"/>
</dbReference>
<dbReference type="InterPro" id="IPR002641">
    <property type="entry name" value="PNPLA_dom"/>
</dbReference>
<keyword evidence="1 4" id="KW-0378">Hydrolase</keyword>
<dbReference type="SUPFAM" id="SSF52151">
    <property type="entry name" value="FabD/lysophospholipase-like"/>
    <property type="match status" value="1"/>
</dbReference>
<comment type="caution">
    <text evidence="7">The sequence shown here is derived from an EMBL/GenBank/DDBJ whole genome shotgun (WGS) entry which is preliminary data.</text>
</comment>
<keyword evidence="8" id="KW-1185">Reference proteome</keyword>
<evidence type="ECO:0000256" key="3">
    <source>
        <dbReference type="ARBA" id="ARBA00023098"/>
    </source>
</evidence>
<evidence type="ECO:0000313" key="7">
    <source>
        <dbReference type="EMBL" id="MCI0126084.1"/>
    </source>
</evidence>
<dbReference type="Proteomes" id="UP001156140">
    <property type="component" value="Unassembled WGS sequence"/>
</dbReference>
<sequence>MQLIGRTAFRDATSDGAQSPGLAPEPIVNLEGLTFPGAKAEPAALPLVERGRRLADALRRKGKEPGTKVWSGAEPRIGVALGGGSARGLTHIPYIEALDELGLKPAVIAGTSIGALIGAGWAAGMTGAELREHSYGVLGTTRTIMGRLWATHVPRFAGILHNGIPLQLDAARVVDSFVPDSFPADFSELSIPLYAVATDFQSWHQVVFNSGALRPAIAASIAIPTLFKPVRYAGHLLVDGSVVNPLPLDQAAAGTDILIGIDVNGDAAEQPRQDYRPLDVWFGSAQIMMHQLIANGMAAYPPDVYVRPHLSLFGAHEFWRVREIIAHVDADKDRFKRQVEASIEAFIASRQRNLSGAAGNAVRLHRR</sequence>
<dbReference type="Pfam" id="PF01734">
    <property type="entry name" value="Patatin"/>
    <property type="match status" value="1"/>
</dbReference>
<comment type="caution">
    <text evidence="4">Lacks conserved residue(s) required for the propagation of feature annotation.</text>
</comment>
<evidence type="ECO:0000256" key="4">
    <source>
        <dbReference type="PROSITE-ProRule" id="PRU01161"/>
    </source>
</evidence>
<dbReference type="AlphaFoldDB" id="A0AA41QLM8"/>
<dbReference type="GO" id="GO:0016042">
    <property type="term" value="P:lipid catabolic process"/>
    <property type="evidence" value="ECO:0007669"/>
    <property type="project" value="UniProtKB-UniRule"/>
</dbReference>
<evidence type="ECO:0000256" key="5">
    <source>
        <dbReference type="SAM" id="MobiDB-lite"/>
    </source>
</evidence>
<name>A0AA41QLM8_9HYPH</name>